<feature type="binding site" evidence="2">
    <location>
        <position position="407"/>
    </location>
    <ligand>
        <name>Mn(2+)</name>
        <dbReference type="ChEBI" id="CHEBI:29035"/>
        <label>2</label>
    </ligand>
</feature>
<comment type="cofactor">
    <cofactor evidence="2">
        <name>Mn(2+)</name>
        <dbReference type="ChEBI" id="CHEBI:29035"/>
    </cofactor>
    <text evidence="2">The Mn(2+) ion enhances activity.</text>
</comment>
<feature type="domain" description="Peptidase M20 dimerisation" evidence="4">
    <location>
        <begin position="233"/>
        <end position="324"/>
    </location>
</feature>
<sequence length="439" mass="47047">MLKTHFAFLLLAVTCSILCNAEALVRSDGPITDTEINAAIDRDTTAMIELRHQVHQHPELSNREFETSKLVAERLRALGLDVQTGIAHTGVVGVLKGAKPGPVIAVRSELDALPVTEESSLPFKSTVRTTYNDQDVGVAHACGHDVHIAAILGVASVLASMRNQLRGTVIFVFQPAEEGPPTGEEGGAALMLKEGLFRKLKPEAVFGMHALGTVDVGQVHYWLGAAAASDSNFQISFHGKQAHAAFPQESIDPVVMAAEAVMELQTIRTRNIAPSDVAVLSVSTIHSGVRVNITPDLATLSGTIRTFDDKVDERIERRMGEVVQSIAQGNGGSAEMKFYDRCPALINDLGLTKRSLSSLKRAAGESEVMLASPVMAADDFAEFGKVVPGFFFSFGTQKPGTISGINHAKNFVADDSSIPLAMRAMTYVLVDYLQGKNAE</sequence>
<dbReference type="SUPFAM" id="SSF55031">
    <property type="entry name" value="Bacterial exopeptidase dimerisation domain"/>
    <property type="match status" value="1"/>
</dbReference>
<dbReference type="Pfam" id="PF01546">
    <property type="entry name" value="Peptidase_M20"/>
    <property type="match status" value="1"/>
</dbReference>
<evidence type="ECO:0000259" key="4">
    <source>
        <dbReference type="Pfam" id="PF07687"/>
    </source>
</evidence>
<dbReference type="InterPro" id="IPR036264">
    <property type="entry name" value="Bact_exopeptidase_dim_dom"/>
</dbReference>
<feature type="binding site" evidence="2">
    <location>
        <position position="178"/>
    </location>
    <ligand>
        <name>Mn(2+)</name>
        <dbReference type="ChEBI" id="CHEBI:29035"/>
        <label>2</label>
    </ligand>
</feature>
<dbReference type="NCBIfam" id="TIGR01891">
    <property type="entry name" value="amidohydrolases"/>
    <property type="match status" value="1"/>
</dbReference>
<dbReference type="PANTHER" id="PTHR11014:SF63">
    <property type="entry name" value="METALLOPEPTIDASE, PUTATIVE (AFU_ORTHOLOGUE AFUA_6G09600)-RELATED"/>
    <property type="match status" value="1"/>
</dbReference>
<dbReference type="EMBL" id="RDSM01000004">
    <property type="protein sequence ID" value="RXH54457.1"/>
    <property type="molecule type" value="Genomic_DNA"/>
</dbReference>
<dbReference type="Gene3D" id="3.30.70.360">
    <property type="match status" value="1"/>
</dbReference>
<dbReference type="OrthoDB" id="9776731at2"/>
<gene>
    <name evidence="5" type="ORF">GRAN_4753</name>
</gene>
<reference evidence="6" key="2">
    <citation type="submission" date="2019-02" db="EMBL/GenBank/DDBJ databases">
        <title>Granulicella sibirica sp. nov., a psychrotolerant acidobacterium isolated from an organic soil layer in forested tundra, West Siberia.</title>
        <authorList>
            <person name="Oshkin I.Y."/>
            <person name="Kulichevskaya I.S."/>
            <person name="Rijpstra W.I.C."/>
            <person name="Sinninghe Damste J.S."/>
            <person name="Rakitin A.L."/>
            <person name="Ravin N.V."/>
            <person name="Dedysh S.N."/>
        </authorList>
    </citation>
    <scope>NUCLEOTIDE SEQUENCE [LARGE SCALE GENOMIC DNA]</scope>
    <source>
        <strain evidence="6">AF10</strain>
    </source>
</reference>
<comment type="caution">
    <text evidence="5">The sequence shown here is derived from an EMBL/GenBank/DDBJ whole genome shotgun (WGS) entry which is preliminary data.</text>
</comment>
<dbReference type="InterPro" id="IPR002933">
    <property type="entry name" value="Peptidase_M20"/>
</dbReference>
<dbReference type="InterPro" id="IPR017439">
    <property type="entry name" value="Amidohydrolase"/>
</dbReference>
<keyword evidence="1" id="KW-0378">Hydrolase</keyword>
<feature type="chain" id="PRO_5020369658" evidence="3">
    <location>
        <begin position="22"/>
        <end position="439"/>
    </location>
</feature>
<organism evidence="5 6">
    <name type="scientific">Granulicella sibirica</name>
    <dbReference type="NCBI Taxonomy" id="2479048"/>
    <lineage>
        <taxon>Bacteria</taxon>
        <taxon>Pseudomonadati</taxon>
        <taxon>Acidobacteriota</taxon>
        <taxon>Terriglobia</taxon>
        <taxon>Terriglobales</taxon>
        <taxon>Acidobacteriaceae</taxon>
        <taxon>Granulicella</taxon>
    </lineage>
</organism>
<dbReference type="GO" id="GO:0050118">
    <property type="term" value="F:N-acetyldiaminopimelate deacetylase activity"/>
    <property type="evidence" value="ECO:0007669"/>
    <property type="project" value="UniProtKB-ARBA"/>
</dbReference>
<dbReference type="GO" id="GO:0046872">
    <property type="term" value="F:metal ion binding"/>
    <property type="evidence" value="ECO:0007669"/>
    <property type="project" value="UniProtKB-KW"/>
</dbReference>
<feature type="signal peptide" evidence="3">
    <location>
        <begin position="1"/>
        <end position="21"/>
    </location>
</feature>
<dbReference type="Gene3D" id="3.40.630.10">
    <property type="entry name" value="Zn peptidases"/>
    <property type="match status" value="1"/>
</dbReference>
<keyword evidence="2" id="KW-0464">Manganese</keyword>
<name>A0A4Q0SUP8_9BACT</name>
<dbReference type="AlphaFoldDB" id="A0A4Q0SUP8"/>
<dbReference type="FunFam" id="3.30.70.360:FF:000001">
    <property type="entry name" value="N-acetyldiaminopimelate deacetylase"/>
    <property type="match status" value="1"/>
</dbReference>
<evidence type="ECO:0000256" key="3">
    <source>
        <dbReference type="SAM" id="SignalP"/>
    </source>
</evidence>
<feature type="binding site" evidence="2">
    <location>
        <position position="142"/>
    </location>
    <ligand>
        <name>Mn(2+)</name>
        <dbReference type="ChEBI" id="CHEBI:29035"/>
        <label>2</label>
    </ligand>
</feature>
<evidence type="ECO:0000313" key="6">
    <source>
        <dbReference type="Proteomes" id="UP000289437"/>
    </source>
</evidence>
<feature type="binding site" evidence="2">
    <location>
        <position position="144"/>
    </location>
    <ligand>
        <name>Mn(2+)</name>
        <dbReference type="ChEBI" id="CHEBI:29035"/>
        <label>2</label>
    </ligand>
</feature>
<evidence type="ECO:0000313" key="5">
    <source>
        <dbReference type="EMBL" id="RXH54457.1"/>
    </source>
</evidence>
<dbReference type="Pfam" id="PF07687">
    <property type="entry name" value="M20_dimer"/>
    <property type="match status" value="1"/>
</dbReference>
<evidence type="ECO:0000256" key="1">
    <source>
        <dbReference type="ARBA" id="ARBA00022801"/>
    </source>
</evidence>
<dbReference type="Proteomes" id="UP000289437">
    <property type="component" value="Unassembled WGS sequence"/>
</dbReference>
<keyword evidence="6" id="KW-1185">Reference proteome</keyword>
<keyword evidence="3" id="KW-0732">Signal</keyword>
<dbReference type="SUPFAM" id="SSF53187">
    <property type="entry name" value="Zn-dependent exopeptidases"/>
    <property type="match status" value="1"/>
</dbReference>
<evidence type="ECO:0000256" key="2">
    <source>
        <dbReference type="PIRSR" id="PIRSR005962-1"/>
    </source>
</evidence>
<dbReference type="PIRSF" id="PIRSF005962">
    <property type="entry name" value="Pept_M20D_amidohydro"/>
    <property type="match status" value="1"/>
</dbReference>
<dbReference type="InterPro" id="IPR011650">
    <property type="entry name" value="Peptidase_M20_dimer"/>
</dbReference>
<reference evidence="5 6" key="1">
    <citation type="submission" date="2018-11" db="EMBL/GenBank/DDBJ databases">
        <authorList>
            <person name="Mardanov A.V."/>
            <person name="Ravin N.V."/>
            <person name="Dedysh S.N."/>
        </authorList>
    </citation>
    <scope>NUCLEOTIDE SEQUENCE [LARGE SCALE GENOMIC DNA]</scope>
    <source>
        <strain evidence="5 6">AF10</strain>
    </source>
</reference>
<protein>
    <submittedName>
        <fullName evidence="5">N-acetyl-L,L-diaminopimelate deacetylase</fullName>
    </submittedName>
</protein>
<dbReference type="GO" id="GO:0019877">
    <property type="term" value="P:diaminopimelate biosynthetic process"/>
    <property type="evidence" value="ECO:0007669"/>
    <property type="project" value="UniProtKB-ARBA"/>
</dbReference>
<dbReference type="PANTHER" id="PTHR11014">
    <property type="entry name" value="PEPTIDASE M20 FAMILY MEMBER"/>
    <property type="match status" value="1"/>
</dbReference>
<feature type="binding site" evidence="2">
    <location>
        <position position="209"/>
    </location>
    <ligand>
        <name>Mn(2+)</name>
        <dbReference type="ChEBI" id="CHEBI:29035"/>
        <label>2</label>
    </ligand>
</feature>
<proteinExistence type="predicted"/>
<keyword evidence="2" id="KW-0479">Metal-binding</keyword>
<accession>A0A4Q0SUP8</accession>